<dbReference type="AlphaFoldDB" id="A0A134AHU9"/>
<evidence type="ECO:0000313" key="1">
    <source>
        <dbReference type="EMBL" id="KXB67234.1"/>
    </source>
</evidence>
<organism evidence="1 2">
    <name type="scientific">Leptotrichia wadei</name>
    <dbReference type="NCBI Taxonomy" id="157687"/>
    <lineage>
        <taxon>Bacteria</taxon>
        <taxon>Fusobacteriati</taxon>
        <taxon>Fusobacteriota</taxon>
        <taxon>Fusobacteriia</taxon>
        <taxon>Fusobacteriales</taxon>
        <taxon>Leptotrichiaceae</taxon>
        <taxon>Leptotrichia</taxon>
    </lineage>
</organism>
<accession>A0A134AHU9</accession>
<dbReference type="PATRIC" id="fig|157687.3.peg.957"/>
<dbReference type="EMBL" id="LSDD01000068">
    <property type="protein sequence ID" value="KXB67234.1"/>
    <property type="molecule type" value="Genomic_DNA"/>
</dbReference>
<comment type="caution">
    <text evidence="1">The sequence shown here is derived from an EMBL/GenBank/DDBJ whole genome shotgun (WGS) entry which is preliminary data.</text>
</comment>
<gene>
    <name evidence="1" type="ORF">HMPREF3180_00960</name>
</gene>
<sequence length="134" mass="16284">MKKLEIYLKLKKTIENFLEVRKNSIQKMKLKESNGLNIQYYLYLVNCVIYEQLEKIPKNFKDELKEEILNWTRYRASYGKYDPLEDYNLLSVSYCWDDKEKIEKLRKINVKLSKLIKDIIKISTEIVENDIYPF</sequence>
<dbReference type="Proteomes" id="UP000070483">
    <property type="component" value="Unassembled WGS sequence"/>
</dbReference>
<protein>
    <submittedName>
        <fullName evidence="1">Uncharacterized protein</fullName>
    </submittedName>
</protein>
<reference evidence="2" key="1">
    <citation type="submission" date="2016-01" db="EMBL/GenBank/DDBJ databases">
        <authorList>
            <person name="Mitreva M."/>
            <person name="Pepin K.H."/>
            <person name="Mihindukulasuriya K.A."/>
            <person name="Fulton R."/>
            <person name="Fronick C."/>
            <person name="O'Laughlin M."/>
            <person name="Miner T."/>
            <person name="Herter B."/>
            <person name="Rosa B.A."/>
            <person name="Cordes M."/>
            <person name="Tomlinson C."/>
            <person name="Wollam A."/>
            <person name="Palsikar V.B."/>
            <person name="Mardis E.R."/>
            <person name="Wilson R.K."/>
        </authorList>
    </citation>
    <scope>NUCLEOTIDE SEQUENCE [LARGE SCALE GENOMIC DNA]</scope>
    <source>
        <strain evidence="2">KA00185</strain>
    </source>
</reference>
<name>A0A134AHU9_9FUSO</name>
<keyword evidence="2" id="KW-1185">Reference proteome</keyword>
<proteinExistence type="predicted"/>
<evidence type="ECO:0000313" key="2">
    <source>
        <dbReference type="Proteomes" id="UP000070483"/>
    </source>
</evidence>